<evidence type="ECO:0000313" key="3">
    <source>
        <dbReference type="EMBL" id="KAK4887502.1"/>
    </source>
</evidence>
<proteinExistence type="predicted"/>
<accession>A0AAN7PIT9</accession>
<reference evidence="4" key="1">
    <citation type="submission" date="2023-01" db="EMBL/GenBank/DDBJ databases">
        <title>Key to firefly adult light organ development and bioluminescence: homeobox transcription factors regulate luciferase expression and transportation to peroxisome.</title>
        <authorList>
            <person name="Fu X."/>
        </authorList>
    </citation>
    <scope>NUCLEOTIDE SEQUENCE [LARGE SCALE GENOMIC DNA]</scope>
</reference>
<keyword evidence="4" id="KW-1185">Reference proteome</keyword>
<gene>
    <name evidence="3" type="ORF">RN001_003773</name>
</gene>
<dbReference type="EMBL" id="JARPUR010000001">
    <property type="protein sequence ID" value="KAK4887502.1"/>
    <property type="molecule type" value="Genomic_DNA"/>
</dbReference>
<comment type="caution">
    <text evidence="3">The sequence shown here is derived from an EMBL/GenBank/DDBJ whole genome shotgun (WGS) entry which is preliminary data.</text>
</comment>
<sequence>MAFGKPLPVQPLSKNFTEITESSSNKDKSLENEQPNPVITTEIQASSGNVNEESETVTVLAVLNDNESNINLAPASRNTSTVSLQLSGHDSVAVATTSITDKVQVTTIPTHQSDWSQWSPAQLKRPKSKPFRKSATLCDTSSINGLAAAKMELATLQAALVAAETTHKEAEHTIKIKNLTSENNSKLLLLGEELKLKQIQSEVQAEILEGLKLDNKKKRQDLLHKL</sequence>
<evidence type="ECO:0000256" key="1">
    <source>
        <dbReference type="SAM" id="Coils"/>
    </source>
</evidence>
<dbReference type="Proteomes" id="UP001353858">
    <property type="component" value="Unassembled WGS sequence"/>
</dbReference>
<feature type="compositionally biased region" description="Polar residues" evidence="2">
    <location>
        <begin position="12"/>
        <end position="23"/>
    </location>
</feature>
<evidence type="ECO:0000256" key="2">
    <source>
        <dbReference type="SAM" id="MobiDB-lite"/>
    </source>
</evidence>
<protein>
    <submittedName>
        <fullName evidence="3">Uncharacterized protein</fullName>
    </submittedName>
</protein>
<name>A0AAN7PIT9_9COLE</name>
<organism evidence="3 4">
    <name type="scientific">Aquatica leii</name>
    <dbReference type="NCBI Taxonomy" id="1421715"/>
    <lineage>
        <taxon>Eukaryota</taxon>
        <taxon>Metazoa</taxon>
        <taxon>Ecdysozoa</taxon>
        <taxon>Arthropoda</taxon>
        <taxon>Hexapoda</taxon>
        <taxon>Insecta</taxon>
        <taxon>Pterygota</taxon>
        <taxon>Neoptera</taxon>
        <taxon>Endopterygota</taxon>
        <taxon>Coleoptera</taxon>
        <taxon>Polyphaga</taxon>
        <taxon>Elateriformia</taxon>
        <taxon>Elateroidea</taxon>
        <taxon>Lampyridae</taxon>
        <taxon>Luciolinae</taxon>
        <taxon>Aquatica</taxon>
    </lineage>
</organism>
<keyword evidence="1" id="KW-0175">Coiled coil</keyword>
<feature type="coiled-coil region" evidence="1">
    <location>
        <begin position="146"/>
        <end position="173"/>
    </location>
</feature>
<evidence type="ECO:0000313" key="4">
    <source>
        <dbReference type="Proteomes" id="UP001353858"/>
    </source>
</evidence>
<feature type="region of interest" description="Disordered" evidence="2">
    <location>
        <begin position="1"/>
        <end position="39"/>
    </location>
</feature>
<dbReference type="AlphaFoldDB" id="A0AAN7PIT9"/>